<dbReference type="AlphaFoldDB" id="A0A9P0XEZ6"/>
<keyword evidence="3" id="KW-1185">Reference proteome</keyword>
<comment type="caution">
    <text evidence="2">The sequence shown here is derived from an EMBL/GenBank/DDBJ whole genome shotgun (WGS) entry which is preliminary data.</text>
</comment>
<evidence type="ECO:0000256" key="1">
    <source>
        <dbReference type="SAM" id="MobiDB-lite"/>
    </source>
</evidence>
<reference evidence="2" key="1">
    <citation type="submission" date="2022-05" db="EMBL/GenBank/DDBJ databases">
        <authorList>
            <person name="Okamura Y."/>
        </authorList>
    </citation>
    <scope>NUCLEOTIDE SEQUENCE</scope>
</reference>
<evidence type="ECO:0000313" key="3">
    <source>
        <dbReference type="Proteomes" id="UP001152562"/>
    </source>
</evidence>
<accession>A0A9P0XEZ6</accession>
<dbReference type="EMBL" id="CALOZG010000035">
    <property type="protein sequence ID" value="CAH4033782.1"/>
    <property type="molecule type" value="Genomic_DNA"/>
</dbReference>
<name>A0A9P0XEZ6_PIEBR</name>
<feature type="compositionally biased region" description="Basic and acidic residues" evidence="1">
    <location>
        <begin position="103"/>
        <end position="127"/>
    </location>
</feature>
<proteinExistence type="predicted"/>
<evidence type="ECO:0000313" key="2">
    <source>
        <dbReference type="EMBL" id="CAH4033782.1"/>
    </source>
</evidence>
<feature type="compositionally biased region" description="Polar residues" evidence="1">
    <location>
        <begin position="81"/>
        <end position="90"/>
    </location>
</feature>
<feature type="region of interest" description="Disordered" evidence="1">
    <location>
        <begin position="60"/>
        <end position="143"/>
    </location>
</feature>
<dbReference type="Proteomes" id="UP001152562">
    <property type="component" value="Unassembled WGS sequence"/>
</dbReference>
<sequence length="192" mass="21658">MLQKLGQIVAHNEKPKKETEIEEFETSEDVMINNSLNDECPIETIPNQRWKAYDNIATPAETSKTSSLMEFREKPSVNGKIKSTSATDSTEVAAAPLPPLEFKPPKEEKEPPKEQKETPKGPKEMKQPKTQTSNNKGWRPTLMPIPQENVANIAREPLKTAVHSLPSLVQVISSGNRYHISFEVYNKLEEVH</sequence>
<protein>
    <submittedName>
        <fullName evidence="2">Uncharacterized protein</fullName>
    </submittedName>
</protein>
<organism evidence="2 3">
    <name type="scientific">Pieris brassicae</name>
    <name type="common">White butterfly</name>
    <name type="synonym">Large white butterfly</name>
    <dbReference type="NCBI Taxonomy" id="7116"/>
    <lineage>
        <taxon>Eukaryota</taxon>
        <taxon>Metazoa</taxon>
        <taxon>Ecdysozoa</taxon>
        <taxon>Arthropoda</taxon>
        <taxon>Hexapoda</taxon>
        <taxon>Insecta</taxon>
        <taxon>Pterygota</taxon>
        <taxon>Neoptera</taxon>
        <taxon>Endopterygota</taxon>
        <taxon>Lepidoptera</taxon>
        <taxon>Glossata</taxon>
        <taxon>Ditrysia</taxon>
        <taxon>Papilionoidea</taxon>
        <taxon>Pieridae</taxon>
        <taxon>Pierinae</taxon>
        <taxon>Pieris</taxon>
    </lineage>
</organism>
<gene>
    <name evidence="2" type="ORF">PIBRA_LOCUS10028</name>
</gene>